<dbReference type="RefSeq" id="WP_250260202.1">
    <property type="nucleotide sequence ID" value="NZ_CP097770.1"/>
</dbReference>
<name>A0AAE9I939_PAEPO</name>
<feature type="binding site" evidence="2">
    <location>
        <position position="57"/>
    </location>
    <ligand>
        <name>Fe cation</name>
        <dbReference type="ChEBI" id="CHEBI:24875"/>
    </ligand>
</feature>
<dbReference type="PIRSF" id="PIRSF006232">
    <property type="entry name" value="Pirin"/>
    <property type="match status" value="1"/>
</dbReference>
<dbReference type="AlphaFoldDB" id="A0AAE9I939"/>
<feature type="binding site" evidence="2">
    <location>
        <position position="101"/>
    </location>
    <ligand>
        <name>Fe cation</name>
        <dbReference type="ChEBI" id="CHEBI:24875"/>
    </ligand>
</feature>
<dbReference type="CDD" id="cd02910">
    <property type="entry name" value="cupin_Yhhw_N"/>
    <property type="match status" value="1"/>
</dbReference>
<feature type="binding site" evidence="2">
    <location>
        <position position="59"/>
    </location>
    <ligand>
        <name>Fe cation</name>
        <dbReference type="ChEBI" id="CHEBI:24875"/>
    </ligand>
</feature>
<dbReference type="PANTHER" id="PTHR43212">
    <property type="entry name" value="QUERCETIN 2,3-DIOXYGENASE"/>
    <property type="match status" value="1"/>
</dbReference>
<organism evidence="6 7">
    <name type="scientific">Paenibacillus polymyxa</name>
    <name type="common">Bacillus polymyxa</name>
    <dbReference type="NCBI Taxonomy" id="1406"/>
    <lineage>
        <taxon>Bacteria</taxon>
        <taxon>Bacillati</taxon>
        <taxon>Bacillota</taxon>
        <taxon>Bacilli</taxon>
        <taxon>Bacillales</taxon>
        <taxon>Paenibacillaceae</taxon>
        <taxon>Paenibacillus</taxon>
    </lineage>
</organism>
<dbReference type="Pfam" id="PF02678">
    <property type="entry name" value="Pirin"/>
    <property type="match status" value="1"/>
</dbReference>
<dbReference type="EMBL" id="CP097770">
    <property type="protein sequence ID" value="URJ49858.1"/>
    <property type="molecule type" value="Genomic_DNA"/>
</dbReference>
<dbReference type="InterPro" id="IPR003829">
    <property type="entry name" value="Pirin_N_dom"/>
</dbReference>
<feature type="domain" description="Quercetin 2,3-dioxygenase C-terminal cupin" evidence="5">
    <location>
        <begin position="159"/>
        <end position="238"/>
    </location>
</feature>
<feature type="domain" description="Pirin N-terminal" evidence="4">
    <location>
        <begin position="15"/>
        <end position="118"/>
    </location>
</feature>
<dbReference type="InterPro" id="IPR041602">
    <property type="entry name" value="Quercetinase_C"/>
</dbReference>
<comment type="cofactor">
    <cofactor evidence="2">
        <name>Fe cation</name>
        <dbReference type="ChEBI" id="CHEBI:24875"/>
    </cofactor>
    <text evidence="2">Binds 1 Fe cation per subunit.</text>
</comment>
<evidence type="ECO:0000256" key="3">
    <source>
        <dbReference type="RuleBase" id="RU003457"/>
    </source>
</evidence>
<dbReference type="Proteomes" id="UP001055784">
    <property type="component" value="Chromosome"/>
</dbReference>
<accession>A0AAE9I939</accession>
<evidence type="ECO:0000259" key="5">
    <source>
        <dbReference type="Pfam" id="PF17954"/>
    </source>
</evidence>
<keyword evidence="2" id="KW-0408">Iron</keyword>
<reference evidence="6" key="1">
    <citation type="submission" date="2022-11" db="EMBL/GenBank/DDBJ databases">
        <authorList>
            <person name="Vasilchenko N.G."/>
            <person name="Prazdnova E.V."/>
            <person name="Gorovtsov A.V."/>
            <person name="Chistyakov V.A."/>
            <person name="Pak M.L."/>
        </authorList>
    </citation>
    <scope>NUCLEOTIDE SEQUENCE</scope>
    <source>
        <strain evidence="6">R 4.5</strain>
    </source>
</reference>
<dbReference type="Pfam" id="PF17954">
    <property type="entry name" value="Pirin_C_2"/>
    <property type="match status" value="1"/>
</dbReference>
<evidence type="ECO:0000256" key="2">
    <source>
        <dbReference type="PIRSR" id="PIRSR006232-1"/>
    </source>
</evidence>
<evidence type="ECO:0000256" key="1">
    <source>
        <dbReference type="ARBA" id="ARBA00008416"/>
    </source>
</evidence>
<gene>
    <name evidence="6" type="ORF">MF626_004270</name>
</gene>
<dbReference type="InterPro" id="IPR014710">
    <property type="entry name" value="RmlC-like_jellyroll"/>
</dbReference>
<dbReference type="PANTHER" id="PTHR43212:SF3">
    <property type="entry name" value="QUERCETIN 2,3-DIOXYGENASE"/>
    <property type="match status" value="1"/>
</dbReference>
<protein>
    <submittedName>
        <fullName evidence="6">Pirin family protein</fullName>
    </submittedName>
</protein>
<evidence type="ECO:0000259" key="4">
    <source>
        <dbReference type="Pfam" id="PF02678"/>
    </source>
</evidence>
<proteinExistence type="inferred from homology"/>
<sequence length="239" mass="26708">MFTIYPAASRFSFDKGWLRGSHSFSFAEYQDENNTAFGPMRVCNDDVIAPGRGFGAHPHSDMEIVSIVLYGELRHEDNHGHVAVTRFGGIQRMSAGHGIIHTEHNASQTEDVSLLQLWFSPHTRGLKPSYEATAFNPERLYGQLLPVVAGKRVPGTEGEIAAINQDLTIYLSKLQPGEQVEFTQAEGRRVFLFIIEGSLRVNGEHILQGRDSARIEQEPKPKLSLKAEDSVFYMLIDLP</sequence>
<comment type="similarity">
    <text evidence="1 3">Belongs to the pirin family.</text>
</comment>
<dbReference type="InterPro" id="IPR011051">
    <property type="entry name" value="RmlC_Cupin_sf"/>
</dbReference>
<feature type="binding site" evidence="2">
    <location>
        <position position="103"/>
    </location>
    <ligand>
        <name>Fe cation</name>
        <dbReference type="ChEBI" id="CHEBI:24875"/>
    </ligand>
</feature>
<dbReference type="SUPFAM" id="SSF51182">
    <property type="entry name" value="RmlC-like cupins"/>
    <property type="match status" value="1"/>
</dbReference>
<dbReference type="GO" id="GO:0046872">
    <property type="term" value="F:metal ion binding"/>
    <property type="evidence" value="ECO:0007669"/>
    <property type="project" value="UniProtKB-KW"/>
</dbReference>
<keyword evidence="2" id="KW-0479">Metal-binding</keyword>
<evidence type="ECO:0000313" key="6">
    <source>
        <dbReference type="EMBL" id="URJ49858.1"/>
    </source>
</evidence>
<evidence type="ECO:0000313" key="7">
    <source>
        <dbReference type="Proteomes" id="UP001055784"/>
    </source>
</evidence>
<dbReference type="Gene3D" id="2.60.120.10">
    <property type="entry name" value="Jelly Rolls"/>
    <property type="match status" value="2"/>
</dbReference>
<dbReference type="InterPro" id="IPR012093">
    <property type="entry name" value="Pirin"/>
</dbReference>